<proteinExistence type="predicted"/>
<keyword evidence="1" id="KW-0472">Membrane</keyword>
<keyword evidence="3" id="KW-1185">Reference proteome</keyword>
<dbReference type="RefSeq" id="WP_204498270.1">
    <property type="nucleotide sequence ID" value="NZ_JAFBDR010000005.1"/>
</dbReference>
<evidence type="ECO:0000256" key="1">
    <source>
        <dbReference type="SAM" id="Phobius"/>
    </source>
</evidence>
<dbReference type="EMBL" id="JAFBDR010000005">
    <property type="protein sequence ID" value="MBM7570861.1"/>
    <property type="molecule type" value="Genomic_DNA"/>
</dbReference>
<accession>A0ABS2MY97</accession>
<feature type="transmembrane region" description="Helical" evidence="1">
    <location>
        <begin position="37"/>
        <end position="58"/>
    </location>
</feature>
<comment type="caution">
    <text evidence="2">The sequence shown here is derived from an EMBL/GenBank/DDBJ whole genome shotgun (WGS) entry which is preliminary data.</text>
</comment>
<reference evidence="2 3" key="1">
    <citation type="submission" date="2021-01" db="EMBL/GenBank/DDBJ databases">
        <title>Genomic Encyclopedia of Type Strains, Phase IV (KMG-IV): sequencing the most valuable type-strain genomes for metagenomic binning, comparative biology and taxonomic classification.</title>
        <authorList>
            <person name="Goeker M."/>
        </authorList>
    </citation>
    <scope>NUCLEOTIDE SEQUENCE [LARGE SCALE GENOMIC DNA]</scope>
    <source>
        <strain evidence="2 3">DSM 23711</strain>
    </source>
</reference>
<dbReference type="GO" id="GO:0008233">
    <property type="term" value="F:peptidase activity"/>
    <property type="evidence" value="ECO:0007669"/>
    <property type="project" value="UniProtKB-KW"/>
</dbReference>
<evidence type="ECO:0000313" key="2">
    <source>
        <dbReference type="EMBL" id="MBM7570861.1"/>
    </source>
</evidence>
<feature type="transmembrane region" description="Helical" evidence="1">
    <location>
        <begin position="9"/>
        <end position="31"/>
    </location>
</feature>
<sequence length="120" mass="14046">MLIKITPIILYGSYILLFFLASFLSSVVSFYPWKDLTVFTVTAIIYWFIALAITGIHRNLQNWKETVKRLIISMIVIMIVSVIQQLMFINIPFLSSILFFAFSLILLILFHFMIYKLLSK</sequence>
<name>A0ABS2MY97_9BACI</name>
<keyword evidence="1" id="KW-0812">Transmembrane</keyword>
<keyword evidence="1" id="KW-1133">Transmembrane helix</keyword>
<dbReference type="Proteomes" id="UP001296943">
    <property type="component" value="Unassembled WGS sequence"/>
</dbReference>
<organism evidence="2 3">
    <name type="scientific">Aquibacillus albus</name>
    <dbReference type="NCBI Taxonomy" id="1168171"/>
    <lineage>
        <taxon>Bacteria</taxon>
        <taxon>Bacillati</taxon>
        <taxon>Bacillota</taxon>
        <taxon>Bacilli</taxon>
        <taxon>Bacillales</taxon>
        <taxon>Bacillaceae</taxon>
        <taxon>Aquibacillus</taxon>
    </lineage>
</organism>
<feature type="transmembrane region" description="Helical" evidence="1">
    <location>
        <begin position="70"/>
        <end position="91"/>
    </location>
</feature>
<keyword evidence="2" id="KW-0645">Protease</keyword>
<gene>
    <name evidence="2" type="ORF">JOC48_001339</name>
</gene>
<feature type="transmembrane region" description="Helical" evidence="1">
    <location>
        <begin position="97"/>
        <end position="118"/>
    </location>
</feature>
<dbReference type="GO" id="GO:0006508">
    <property type="term" value="P:proteolysis"/>
    <property type="evidence" value="ECO:0007669"/>
    <property type="project" value="UniProtKB-KW"/>
</dbReference>
<keyword evidence="2" id="KW-0378">Hydrolase</keyword>
<evidence type="ECO:0000313" key="3">
    <source>
        <dbReference type="Proteomes" id="UP001296943"/>
    </source>
</evidence>
<protein>
    <submittedName>
        <fullName evidence="2">Abi (CAAX) family protease</fullName>
    </submittedName>
</protein>